<keyword evidence="3" id="KW-1185">Reference proteome</keyword>
<dbReference type="AlphaFoldDB" id="A0A975BSI4"/>
<dbReference type="GO" id="GO:0005829">
    <property type="term" value="C:cytosol"/>
    <property type="evidence" value="ECO:0007669"/>
    <property type="project" value="TreeGrafter"/>
</dbReference>
<dbReference type="EMBL" id="CP061800">
    <property type="protein sequence ID" value="QTA90871.1"/>
    <property type="molecule type" value="Genomic_DNA"/>
</dbReference>
<proteinExistence type="predicted"/>
<dbReference type="KEGG" id="dmm:dnm_069330"/>
<dbReference type="InterPro" id="IPR017508">
    <property type="entry name" value="HipA_N1"/>
</dbReference>
<feature type="domain" description="HipA N-terminal subdomain 1" evidence="1">
    <location>
        <begin position="9"/>
        <end position="105"/>
    </location>
</feature>
<gene>
    <name evidence="2" type="ORF">dnm_069330</name>
</gene>
<dbReference type="Pfam" id="PF13657">
    <property type="entry name" value="Couple_hipA"/>
    <property type="match status" value="1"/>
</dbReference>
<name>A0A975BSI4_9BACT</name>
<dbReference type="Proteomes" id="UP000663722">
    <property type="component" value="Chromosome"/>
</dbReference>
<sequence>MRNRKKKGNVYLRDHKAGLLEMTRTGYRFTYYKNYLSLPNAQPVSLTLPLREKPYESKKLFSFFFGLLPEGWFLDITCRTLKIDPKNKFDLLLATCGDCVGAVTVFPAEESESI</sequence>
<organism evidence="2 3">
    <name type="scientific">Desulfonema magnum</name>
    <dbReference type="NCBI Taxonomy" id="45655"/>
    <lineage>
        <taxon>Bacteria</taxon>
        <taxon>Pseudomonadati</taxon>
        <taxon>Thermodesulfobacteriota</taxon>
        <taxon>Desulfobacteria</taxon>
        <taxon>Desulfobacterales</taxon>
        <taxon>Desulfococcaceae</taxon>
        <taxon>Desulfonema</taxon>
    </lineage>
</organism>
<evidence type="ECO:0000313" key="3">
    <source>
        <dbReference type="Proteomes" id="UP000663722"/>
    </source>
</evidence>
<dbReference type="InterPro" id="IPR052028">
    <property type="entry name" value="HipA_Ser/Thr_kinase"/>
</dbReference>
<dbReference type="PANTHER" id="PTHR37419">
    <property type="entry name" value="SERINE/THREONINE-PROTEIN KINASE TOXIN HIPA"/>
    <property type="match status" value="1"/>
</dbReference>
<dbReference type="PANTHER" id="PTHR37419:SF6">
    <property type="entry name" value="KINASE HI_0665-RELATED"/>
    <property type="match status" value="1"/>
</dbReference>
<evidence type="ECO:0000313" key="2">
    <source>
        <dbReference type="EMBL" id="QTA90871.1"/>
    </source>
</evidence>
<dbReference type="RefSeq" id="WP_207678877.1">
    <property type="nucleotide sequence ID" value="NZ_CP061800.1"/>
</dbReference>
<dbReference type="GO" id="GO:0004674">
    <property type="term" value="F:protein serine/threonine kinase activity"/>
    <property type="evidence" value="ECO:0007669"/>
    <property type="project" value="TreeGrafter"/>
</dbReference>
<evidence type="ECO:0000259" key="1">
    <source>
        <dbReference type="Pfam" id="PF13657"/>
    </source>
</evidence>
<protein>
    <submittedName>
        <fullName evidence="2">HipA-like N-terminal domain-containing protein</fullName>
    </submittedName>
</protein>
<accession>A0A975BSI4</accession>
<reference evidence="2" key="1">
    <citation type="journal article" date="2021" name="Microb. Physiol.">
        <title>Proteogenomic Insights into the Physiology of Marine, Sulfate-Reducing, Filamentous Desulfonema limicola and Desulfonema magnum.</title>
        <authorList>
            <person name="Schnaars V."/>
            <person name="Wohlbrand L."/>
            <person name="Scheve S."/>
            <person name="Hinrichs C."/>
            <person name="Reinhardt R."/>
            <person name="Rabus R."/>
        </authorList>
    </citation>
    <scope>NUCLEOTIDE SEQUENCE</scope>
    <source>
        <strain evidence="2">4be13</strain>
    </source>
</reference>
<dbReference type="NCBIfam" id="TIGR03071">
    <property type="entry name" value="couple_hipA"/>
    <property type="match status" value="1"/>
</dbReference>